<dbReference type="AlphaFoldDB" id="F2NX14"/>
<dbReference type="eggNOG" id="COG0721">
    <property type="taxonomic scope" value="Bacteria"/>
</dbReference>
<proteinExistence type="predicted"/>
<protein>
    <recommendedName>
        <fullName evidence="1">Glutamyl-tRNA(Gln) amidotransferase subunit C</fullName>
    </recommendedName>
</protein>
<dbReference type="InterPro" id="IPR003837">
    <property type="entry name" value="GatC"/>
</dbReference>
<organism evidence="2 3">
    <name type="scientific">Treponema succinifaciens (strain ATCC 33096 / DSM 2489 / 6091)</name>
    <dbReference type="NCBI Taxonomy" id="869209"/>
    <lineage>
        <taxon>Bacteria</taxon>
        <taxon>Pseudomonadati</taxon>
        <taxon>Spirochaetota</taxon>
        <taxon>Spirochaetia</taxon>
        <taxon>Spirochaetales</taxon>
        <taxon>Treponemataceae</taxon>
        <taxon>Treponema</taxon>
    </lineage>
</organism>
<dbReference type="NCBIfam" id="TIGR00135">
    <property type="entry name" value="gatC"/>
    <property type="match status" value="1"/>
</dbReference>
<dbReference type="STRING" id="869209.Tresu_0396"/>
<sequence length="104" mass="11885">MSENKRTVDESTLEKLLYLSRLSPESTDMATLKKQVDEIVGYFDILSKYDDSENPYDAYPTTKAECLREDEIVPGLEMHDVKKINEPNFMDGYFQVPKVLGEGA</sequence>
<dbReference type="Proteomes" id="UP000006852">
    <property type="component" value="Chromosome"/>
</dbReference>
<dbReference type="OrthoDB" id="9813938at2"/>
<evidence type="ECO:0000256" key="1">
    <source>
        <dbReference type="ARBA" id="ARBA00014426"/>
    </source>
</evidence>
<gene>
    <name evidence="2" type="ordered locus">Tresu_0396</name>
</gene>
<evidence type="ECO:0000313" key="3">
    <source>
        <dbReference type="Proteomes" id="UP000006852"/>
    </source>
</evidence>
<dbReference type="SUPFAM" id="SSF141000">
    <property type="entry name" value="Glu-tRNAGln amidotransferase C subunit"/>
    <property type="match status" value="1"/>
</dbReference>
<dbReference type="GO" id="GO:0006450">
    <property type="term" value="P:regulation of translational fidelity"/>
    <property type="evidence" value="ECO:0007669"/>
    <property type="project" value="InterPro"/>
</dbReference>
<dbReference type="KEGG" id="tsu:Tresu_0396"/>
<evidence type="ECO:0000313" key="2">
    <source>
        <dbReference type="EMBL" id="AEB13349.1"/>
    </source>
</evidence>
<dbReference type="EMBL" id="CP002631">
    <property type="protein sequence ID" value="AEB13349.1"/>
    <property type="molecule type" value="Genomic_DNA"/>
</dbReference>
<accession>F2NX14</accession>
<dbReference type="Pfam" id="PF02686">
    <property type="entry name" value="GatC"/>
    <property type="match status" value="1"/>
</dbReference>
<reference evidence="3" key="2">
    <citation type="submission" date="2011-04" db="EMBL/GenBank/DDBJ databases">
        <title>The complete genome of chromosome of Treponema succinifaciens DSM 2489.</title>
        <authorList>
            <person name="Lucas S."/>
            <person name="Copeland A."/>
            <person name="Lapidus A."/>
            <person name="Bruce D."/>
            <person name="Goodwin L."/>
            <person name="Pitluck S."/>
            <person name="Peters L."/>
            <person name="Kyrpides N."/>
            <person name="Mavromatis K."/>
            <person name="Ivanova N."/>
            <person name="Ovchinnikova G."/>
            <person name="Teshima H."/>
            <person name="Detter J.C."/>
            <person name="Tapia R."/>
            <person name="Han C."/>
            <person name="Land M."/>
            <person name="Hauser L."/>
            <person name="Markowitz V."/>
            <person name="Cheng J.-F."/>
            <person name="Hugenholtz P."/>
            <person name="Woyke T."/>
            <person name="Wu D."/>
            <person name="Gronow S."/>
            <person name="Wellnitz S."/>
            <person name="Brambilla E."/>
            <person name="Klenk H.-P."/>
            <person name="Eisen J.A."/>
        </authorList>
    </citation>
    <scope>NUCLEOTIDE SEQUENCE [LARGE SCALE GENOMIC DNA]</scope>
    <source>
        <strain evidence="3">ATCC 33096 / DSM 2489 / 6091</strain>
    </source>
</reference>
<name>F2NX14_TRES6</name>
<reference evidence="2 3" key="1">
    <citation type="journal article" date="2011" name="Stand. Genomic Sci.">
        <title>Complete genome sequence of Treponema succinifaciens type strain (6091).</title>
        <authorList>
            <person name="Han C."/>
            <person name="Gronow S."/>
            <person name="Teshima H."/>
            <person name="Lapidus A."/>
            <person name="Nolan M."/>
            <person name="Lucas S."/>
            <person name="Hammon N."/>
            <person name="Deshpande S."/>
            <person name="Cheng J.F."/>
            <person name="Zeytun A."/>
            <person name="Tapia R."/>
            <person name="Goodwin L."/>
            <person name="Pitluck S."/>
            <person name="Liolios K."/>
            <person name="Pagani I."/>
            <person name="Ivanova N."/>
            <person name="Mavromatis K."/>
            <person name="Mikhailova N."/>
            <person name="Huntemann M."/>
            <person name="Pati A."/>
            <person name="Chen A."/>
            <person name="Palaniappan K."/>
            <person name="Land M."/>
            <person name="Hauser L."/>
            <person name="Brambilla E.M."/>
            <person name="Rohde M."/>
            <person name="Goker M."/>
            <person name="Woyke T."/>
            <person name="Bristow J."/>
            <person name="Eisen J.A."/>
            <person name="Markowitz V."/>
            <person name="Hugenholtz P."/>
            <person name="Kyrpides N.C."/>
            <person name="Klenk H.P."/>
            <person name="Detter J.C."/>
        </authorList>
    </citation>
    <scope>NUCLEOTIDE SEQUENCE [LARGE SCALE GENOMIC DNA]</scope>
    <source>
        <strain evidence="3">ATCC 33096 / DSM 2489 / 6091</strain>
    </source>
</reference>
<dbReference type="HOGENOM" id="CLU_105899_3_0_12"/>
<dbReference type="InterPro" id="IPR036113">
    <property type="entry name" value="Asp/Glu-ADT_sf_sub_c"/>
</dbReference>
<dbReference type="GeneID" id="302997609"/>
<keyword evidence="3" id="KW-1185">Reference proteome</keyword>
<dbReference type="RefSeq" id="WP_013700656.1">
    <property type="nucleotide sequence ID" value="NC_015385.1"/>
</dbReference>